<dbReference type="EMBL" id="JBHSXS010000052">
    <property type="protein sequence ID" value="MFC6886347.1"/>
    <property type="molecule type" value="Genomic_DNA"/>
</dbReference>
<comment type="caution">
    <text evidence="2">The sequence shown here is derived from an EMBL/GenBank/DDBJ whole genome shotgun (WGS) entry which is preliminary data.</text>
</comment>
<gene>
    <name evidence="2" type="ORF">ACFQKB_41770</name>
</gene>
<evidence type="ECO:0000313" key="2">
    <source>
        <dbReference type="EMBL" id="MFC6886347.1"/>
    </source>
</evidence>
<accession>A0ABW2CY25</accession>
<evidence type="ECO:0000259" key="1">
    <source>
        <dbReference type="Pfam" id="PF26136"/>
    </source>
</evidence>
<keyword evidence="3" id="KW-1185">Reference proteome</keyword>
<proteinExistence type="predicted"/>
<sequence>MTARPPERPEPLDAGLAAAQEALVRAMTAGGPLPDGFDAGDVAAAARAILGKRAGDTARAWPALAASYGGGWTDAFAAWAAERPTRGSLRDGWDFARAHHADLPAAARTELAVAEARWSYGGDREPRRRLLAVRRVPGGLAVQVRGRLRVVRRRTMV</sequence>
<protein>
    <recommendedName>
        <fullName evidence="1">SCO6045-like C-terminal domain-containing protein</fullName>
    </recommendedName>
</protein>
<reference evidence="3" key="1">
    <citation type="journal article" date="2019" name="Int. J. Syst. Evol. Microbiol.">
        <title>The Global Catalogue of Microorganisms (GCM) 10K type strain sequencing project: providing services to taxonomists for standard genome sequencing and annotation.</title>
        <authorList>
            <consortium name="The Broad Institute Genomics Platform"/>
            <consortium name="The Broad Institute Genome Sequencing Center for Infectious Disease"/>
            <person name="Wu L."/>
            <person name="Ma J."/>
        </authorList>
    </citation>
    <scope>NUCLEOTIDE SEQUENCE [LARGE SCALE GENOMIC DNA]</scope>
    <source>
        <strain evidence="3">JCM 3369</strain>
    </source>
</reference>
<dbReference type="RefSeq" id="WP_160824225.1">
    <property type="nucleotide sequence ID" value="NZ_JBHSXE010000001.1"/>
</dbReference>
<feature type="domain" description="SCO6045-like C-terminal" evidence="1">
    <location>
        <begin position="17"/>
        <end position="100"/>
    </location>
</feature>
<dbReference type="Pfam" id="PF26136">
    <property type="entry name" value="SCO6045_C"/>
    <property type="match status" value="1"/>
</dbReference>
<organism evidence="2 3">
    <name type="scientific">Actinomadura yumaensis</name>
    <dbReference type="NCBI Taxonomy" id="111807"/>
    <lineage>
        <taxon>Bacteria</taxon>
        <taxon>Bacillati</taxon>
        <taxon>Actinomycetota</taxon>
        <taxon>Actinomycetes</taxon>
        <taxon>Streptosporangiales</taxon>
        <taxon>Thermomonosporaceae</taxon>
        <taxon>Actinomadura</taxon>
    </lineage>
</organism>
<name>A0ABW2CY25_9ACTN</name>
<dbReference type="InterPro" id="IPR058711">
    <property type="entry name" value="SCO6045-like_C"/>
</dbReference>
<dbReference type="Proteomes" id="UP001596380">
    <property type="component" value="Unassembled WGS sequence"/>
</dbReference>
<evidence type="ECO:0000313" key="3">
    <source>
        <dbReference type="Proteomes" id="UP001596380"/>
    </source>
</evidence>